<organism evidence="1 2">
    <name type="scientific">Rhodothermus profundi</name>
    <dbReference type="NCBI Taxonomy" id="633813"/>
    <lineage>
        <taxon>Bacteria</taxon>
        <taxon>Pseudomonadati</taxon>
        <taxon>Rhodothermota</taxon>
        <taxon>Rhodothermia</taxon>
        <taxon>Rhodothermales</taxon>
        <taxon>Rhodothermaceae</taxon>
        <taxon>Rhodothermus</taxon>
    </lineage>
</organism>
<proteinExistence type="predicted"/>
<dbReference type="STRING" id="633813.SAMN04488087_1615"/>
<gene>
    <name evidence="1" type="ORF">SAMN04488087_1615</name>
</gene>
<protein>
    <submittedName>
        <fullName evidence="1">Uncharacterized protein</fullName>
    </submittedName>
</protein>
<keyword evidence="2" id="KW-1185">Reference proteome</keyword>
<accession>A0A1M6U0L4</accession>
<sequence>MEGPAFVPAYNRPRQPGIWMNFDNTVSIYHVVEPDDTFEEAAQALFALLREAQERFPDWPRLLFIDIIGHEGDRAGFDDDFFEFQQEFLFATLAPFVTALDTPLTGPLLNPAPQRNDLPDRLVIRTPGTE</sequence>
<dbReference type="EMBL" id="FRAU01000004">
    <property type="protein sequence ID" value="SHK62842.1"/>
    <property type="molecule type" value="Genomic_DNA"/>
</dbReference>
<evidence type="ECO:0000313" key="1">
    <source>
        <dbReference type="EMBL" id="SHK62842.1"/>
    </source>
</evidence>
<dbReference type="OrthoDB" id="1495321at2"/>
<dbReference type="Proteomes" id="UP000185812">
    <property type="component" value="Unassembled WGS sequence"/>
</dbReference>
<evidence type="ECO:0000313" key="2">
    <source>
        <dbReference type="Proteomes" id="UP000185812"/>
    </source>
</evidence>
<reference evidence="2" key="1">
    <citation type="submission" date="2016-11" db="EMBL/GenBank/DDBJ databases">
        <authorList>
            <person name="Varghese N."/>
            <person name="Submissions S."/>
        </authorList>
    </citation>
    <scope>NUCLEOTIDE SEQUENCE [LARGE SCALE GENOMIC DNA]</scope>
    <source>
        <strain evidence="2">DSM 22212</strain>
    </source>
</reference>
<name>A0A1M6U0L4_9BACT</name>
<dbReference type="AlphaFoldDB" id="A0A1M6U0L4"/>